<dbReference type="EC" id="2.1.1.211" evidence="3 11"/>
<dbReference type="PANTHER" id="PTHR21210:SF0">
    <property type="entry name" value="TRNA (URACIL-O(2)-)-METHYLTRANSFERASE-RELATED"/>
    <property type="match status" value="1"/>
</dbReference>
<evidence type="ECO:0000256" key="1">
    <source>
        <dbReference type="ARBA" id="ARBA00004496"/>
    </source>
</evidence>
<keyword evidence="6 11" id="KW-0489">Methyltransferase</keyword>
<organism evidence="13 14">
    <name type="scientific">Salinomyces thailandicus</name>
    <dbReference type="NCBI Taxonomy" id="706561"/>
    <lineage>
        <taxon>Eukaryota</taxon>
        <taxon>Fungi</taxon>
        <taxon>Dikarya</taxon>
        <taxon>Ascomycota</taxon>
        <taxon>Pezizomycotina</taxon>
        <taxon>Dothideomycetes</taxon>
        <taxon>Dothideomycetidae</taxon>
        <taxon>Mycosphaerellales</taxon>
        <taxon>Teratosphaeriaceae</taxon>
        <taxon>Salinomyces</taxon>
    </lineage>
</organism>
<comment type="similarity">
    <text evidence="2 11">Belongs to the TRM44 family.</text>
</comment>
<feature type="region of interest" description="Disordered" evidence="12">
    <location>
        <begin position="398"/>
        <end position="429"/>
    </location>
</feature>
<evidence type="ECO:0000256" key="8">
    <source>
        <dbReference type="ARBA" id="ARBA00022691"/>
    </source>
</evidence>
<comment type="function">
    <text evidence="11">Adenosyl-L-methionine (AdoMet)-dependent tRNA (uracil-O(2)-)-methyltransferase.</text>
</comment>
<dbReference type="Pfam" id="PF07757">
    <property type="entry name" value="AdoMet_MTase"/>
    <property type="match status" value="2"/>
</dbReference>
<keyword evidence="9 11" id="KW-0819">tRNA processing</keyword>
<feature type="compositionally biased region" description="Polar residues" evidence="12">
    <location>
        <begin position="564"/>
        <end position="577"/>
    </location>
</feature>
<reference evidence="13 14" key="1">
    <citation type="submission" date="2017-03" db="EMBL/GenBank/DDBJ databases">
        <title>Genomes of endolithic fungi from Antarctica.</title>
        <authorList>
            <person name="Coleine C."/>
            <person name="Masonjones S."/>
            <person name="Stajich J.E."/>
        </authorList>
    </citation>
    <scope>NUCLEOTIDE SEQUENCE [LARGE SCALE GENOMIC DNA]</scope>
    <source>
        <strain evidence="13 14">CCFEE 6315</strain>
    </source>
</reference>
<feature type="compositionally biased region" description="Pro residues" evidence="12">
    <location>
        <begin position="523"/>
        <end position="546"/>
    </location>
</feature>
<dbReference type="GO" id="GO:0005737">
    <property type="term" value="C:cytoplasm"/>
    <property type="evidence" value="ECO:0007669"/>
    <property type="project" value="UniProtKB-SubCell"/>
</dbReference>
<evidence type="ECO:0000313" key="14">
    <source>
        <dbReference type="Proteomes" id="UP000308549"/>
    </source>
</evidence>
<keyword evidence="7 11" id="KW-0808">Transferase</keyword>
<feature type="compositionally biased region" description="Low complexity" evidence="12">
    <location>
        <begin position="493"/>
        <end position="522"/>
    </location>
</feature>
<protein>
    <recommendedName>
        <fullName evidence="4 11">tRNA (uracil-O(2)-)-methyltransferase</fullName>
        <ecNumber evidence="3 11">2.1.1.211</ecNumber>
    </recommendedName>
</protein>
<feature type="compositionally biased region" description="Polar residues" evidence="12">
    <location>
        <begin position="1"/>
        <end position="29"/>
    </location>
</feature>
<evidence type="ECO:0000256" key="2">
    <source>
        <dbReference type="ARBA" id="ARBA00009056"/>
    </source>
</evidence>
<feature type="region of interest" description="Disordered" evidence="12">
    <location>
        <begin position="1"/>
        <end position="34"/>
    </location>
</feature>
<evidence type="ECO:0000256" key="6">
    <source>
        <dbReference type="ARBA" id="ARBA00022603"/>
    </source>
</evidence>
<evidence type="ECO:0000256" key="10">
    <source>
        <dbReference type="ARBA" id="ARBA00047957"/>
    </source>
</evidence>
<keyword evidence="8 11" id="KW-0949">S-adenosyl-L-methionine</keyword>
<name>A0A4U0TMC0_9PEZI</name>
<sequence>MAVETSQTNDAVKQTDTAGTKFTPTNLTASPPLIQRPNETWTTVLSSPCPFPPEIFHTIMQNLIKNPNITSSHLFRADIYYDSGATQPPSFDAGEQNDDKSFTRHLQPQYRPHSSGLNGVDGYEVTRTLVRELIPRNPLLDPPLLQTCHYLQKSDKHREWNTVLYVPHIDSGESMPFYHPAVAKVAFTHTWPLPSTPPKGKGEEEDSEPAGSISISYSLFKEDTQVSTKLERTALRLLQTLHKHGKGQLAGYEKRVHLDQVIPQKRYQDRYTKLKARFGRQLSEQWVEVTDPGKHVFEDLGIAAFLIELWGDMFDISEQGKDGEVGGATASGSKTEGKSPFPGFVDIGCGNGLLVHILLASGYKGWGFDARRRKTWSTLPATTQAALHQRLLVPEIFLPETSKDQENKPPLEPPQNEKEEEESQQQEKSWHTGLFTPGTFIISNHADELTAWTPLLAYLNQAPFLAIPCCSHDLSGARFRAPPTTKRARTQQKQHQNQSQQHQHQQNQNQNHSQNQDQNQAPPHLPQQHPPPPTTKTPSNPSPSPSPTTTKAPHGTHGPHVPQSPETGSLLRTTQQKSQPSAYATLCSYISSLTSELGYEAQREVLRIPSTRNVGVIGRERGCLGASGVGGGEGNREGIREGFREEEREERKRVILELVEREMGRSVEEVGGKWIERVQMLGRKPGCGH</sequence>
<dbReference type="OrthoDB" id="10047021at2759"/>
<feature type="region of interest" description="Disordered" evidence="12">
    <location>
        <begin position="478"/>
        <end position="577"/>
    </location>
</feature>
<comment type="caution">
    <text evidence="13">The sequence shown here is derived from an EMBL/GenBank/DDBJ whole genome shotgun (WGS) entry which is preliminary data.</text>
</comment>
<comment type="catalytic activity">
    <reaction evidence="10 11">
        <text>uridine(44) in tRNA(Ser) + S-adenosyl-L-methionine = 2'-O-methyluridine(44) in tRNA(Ser) + S-adenosyl-L-homocysteine + H(+)</text>
        <dbReference type="Rhea" id="RHEA:43100"/>
        <dbReference type="Rhea" id="RHEA-COMP:10339"/>
        <dbReference type="Rhea" id="RHEA-COMP:10340"/>
        <dbReference type="ChEBI" id="CHEBI:15378"/>
        <dbReference type="ChEBI" id="CHEBI:57856"/>
        <dbReference type="ChEBI" id="CHEBI:59789"/>
        <dbReference type="ChEBI" id="CHEBI:65315"/>
        <dbReference type="ChEBI" id="CHEBI:74478"/>
        <dbReference type="EC" id="2.1.1.211"/>
    </reaction>
</comment>
<evidence type="ECO:0000256" key="12">
    <source>
        <dbReference type="SAM" id="MobiDB-lite"/>
    </source>
</evidence>
<evidence type="ECO:0000256" key="9">
    <source>
        <dbReference type="ARBA" id="ARBA00022694"/>
    </source>
</evidence>
<dbReference type="Proteomes" id="UP000308549">
    <property type="component" value="Unassembled WGS sequence"/>
</dbReference>
<keyword evidence="14" id="KW-1185">Reference proteome</keyword>
<gene>
    <name evidence="13" type="ORF">B0A50_07755</name>
</gene>
<proteinExistence type="inferred from homology"/>
<comment type="subcellular location">
    <subcellularLocation>
        <location evidence="1 11">Cytoplasm</location>
    </subcellularLocation>
</comment>
<dbReference type="EMBL" id="NAJL01000065">
    <property type="protein sequence ID" value="TKA22855.1"/>
    <property type="molecule type" value="Genomic_DNA"/>
</dbReference>
<dbReference type="GO" id="GO:0141101">
    <property type="term" value="F:tRNA(Ser) (uridine(44)-2'-O-)-methyltransferase activity"/>
    <property type="evidence" value="ECO:0007669"/>
    <property type="project" value="UniProtKB-EC"/>
</dbReference>
<evidence type="ECO:0000313" key="13">
    <source>
        <dbReference type="EMBL" id="TKA22855.1"/>
    </source>
</evidence>
<accession>A0A4U0TMC0</accession>
<dbReference type="GO" id="GO:0030488">
    <property type="term" value="P:tRNA methylation"/>
    <property type="evidence" value="ECO:0007669"/>
    <property type="project" value="UniProtKB-UniRule"/>
</dbReference>
<evidence type="ECO:0000256" key="11">
    <source>
        <dbReference type="RuleBase" id="RU368004"/>
    </source>
</evidence>
<evidence type="ECO:0000256" key="3">
    <source>
        <dbReference type="ARBA" id="ARBA00012795"/>
    </source>
</evidence>
<dbReference type="AlphaFoldDB" id="A0A4U0TMC0"/>
<evidence type="ECO:0000256" key="5">
    <source>
        <dbReference type="ARBA" id="ARBA00022490"/>
    </source>
</evidence>
<evidence type="ECO:0000256" key="4">
    <source>
        <dbReference type="ARBA" id="ARBA00017788"/>
    </source>
</evidence>
<keyword evidence="5 11" id="KW-0963">Cytoplasm</keyword>
<dbReference type="PANTHER" id="PTHR21210">
    <property type="entry name" value="TRNA (URACIL-O(2)-)-METHYLTRANSFERASE-RELATED"/>
    <property type="match status" value="1"/>
</dbReference>
<dbReference type="InterPro" id="IPR011671">
    <property type="entry name" value="tRNA_uracil_MeTrfase"/>
</dbReference>
<evidence type="ECO:0000256" key="7">
    <source>
        <dbReference type="ARBA" id="ARBA00022679"/>
    </source>
</evidence>